<evidence type="ECO:0000313" key="2">
    <source>
        <dbReference type="EMBL" id="KCZ89739.1"/>
    </source>
</evidence>
<dbReference type="eggNOG" id="ENOG502Z9NV">
    <property type="taxonomic scope" value="Bacteria"/>
</dbReference>
<name>A0A059FGI1_9PROT</name>
<dbReference type="OrthoDB" id="648213at2"/>
<comment type="caution">
    <text evidence="2">The sequence shown here is derived from an EMBL/GenBank/DDBJ whole genome shotgun (WGS) entry which is preliminary data.</text>
</comment>
<dbReference type="STRING" id="1280952.HJA_05792"/>
<dbReference type="Pfam" id="PF08808">
    <property type="entry name" value="RES"/>
    <property type="match status" value="1"/>
</dbReference>
<reference evidence="2 3" key="1">
    <citation type="journal article" date="2014" name="Antonie Van Leeuwenhoek">
        <title>Hyphomonas beringensis sp. nov. and Hyphomonas chukchiensis sp. nov., isolated from surface seawater of the Bering Sea and Chukchi Sea.</title>
        <authorList>
            <person name="Li C."/>
            <person name="Lai Q."/>
            <person name="Li G."/>
            <person name="Dong C."/>
            <person name="Wang J."/>
            <person name="Liao Y."/>
            <person name="Shao Z."/>
        </authorList>
    </citation>
    <scope>NUCLEOTIDE SEQUENCE [LARGE SCALE GENOMIC DNA]</scope>
    <source>
        <strain evidence="2 3">VP2</strain>
    </source>
</reference>
<accession>A0A059FGI1</accession>
<protein>
    <recommendedName>
        <fullName evidence="1">RES domain-containing protein</fullName>
    </recommendedName>
</protein>
<dbReference type="InterPro" id="IPR014914">
    <property type="entry name" value="RES_dom"/>
</dbReference>
<gene>
    <name evidence="2" type="ORF">HJA_05792</name>
</gene>
<dbReference type="SMART" id="SM00953">
    <property type="entry name" value="RES"/>
    <property type="match status" value="1"/>
</dbReference>
<feature type="domain" description="RES" evidence="1">
    <location>
        <begin position="169"/>
        <end position="323"/>
    </location>
</feature>
<proteinExistence type="predicted"/>
<evidence type="ECO:0000259" key="1">
    <source>
        <dbReference type="SMART" id="SM00953"/>
    </source>
</evidence>
<dbReference type="AlphaFoldDB" id="A0A059FGI1"/>
<keyword evidence="3" id="KW-1185">Reference proteome</keyword>
<dbReference type="EMBL" id="ARYJ01000003">
    <property type="protein sequence ID" value="KCZ89739.1"/>
    <property type="molecule type" value="Genomic_DNA"/>
</dbReference>
<sequence length="338" mass="38197">MLCCPNCFRDRGLEREIIPQISEQTGTCPLCNAQNKPLVEAKKLGDYFEVLCGIYKRDESGRVLVDWLIEDWNLFNLDRALANSLLVEILDDGERVRELVVPSELCETRNLDGWEALREELRHVNRFFPQTDFELDRLEELFSSLLITRDEWPREWYRARIETNGKAYKASEMGAPPRELAAHGRANPAGIPYLYLGSTPFTAIAEVRPHPGEHVCVAKYRVEDDLPIIDLRNPRALISPFLLEGEGEIGLMRGDIEFLERLGAELTTPVLPNAAAIDYIPSQYLCEYIKRCGYAGVLYSSSVSDGVNIALFEPSSGTIESVDEYRVNRVDVDAAIIA</sequence>
<evidence type="ECO:0000313" key="3">
    <source>
        <dbReference type="Proteomes" id="UP000024816"/>
    </source>
</evidence>
<organism evidence="2 3">
    <name type="scientific">Hyphomonas jannaschiana VP2</name>
    <dbReference type="NCBI Taxonomy" id="1280952"/>
    <lineage>
        <taxon>Bacteria</taxon>
        <taxon>Pseudomonadati</taxon>
        <taxon>Pseudomonadota</taxon>
        <taxon>Alphaproteobacteria</taxon>
        <taxon>Hyphomonadales</taxon>
        <taxon>Hyphomonadaceae</taxon>
        <taxon>Hyphomonas</taxon>
    </lineage>
</organism>
<dbReference type="Proteomes" id="UP000024816">
    <property type="component" value="Unassembled WGS sequence"/>
</dbReference>